<dbReference type="InterPro" id="IPR029151">
    <property type="entry name" value="Sensor-like_sf"/>
</dbReference>
<keyword evidence="8" id="KW-0547">Nucleotide-binding</keyword>
<evidence type="ECO:0000256" key="13">
    <source>
        <dbReference type="ARBA" id="ARBA00023136"/>
    </source>
</evidence>
<keyword evidence="18" id="KW-1185">Reference proteome</keyword>
<keyword evidence="5" id="KW-0597">Phosphoprotein</keyword>
<dbReference type="Gene3D" id="3.30.565.10">
    <property type="entry name" value="Histidine kinase-like ATPase, C-terminal domain"/>
    <property type="match status" value="1"/>
</dbReference>
<dbReference type="InterPro" id="IPR050351">
    <property type="entry name" value="BphY/WalK/GraS-like"/>
</dbReference>
<evidence type="ECO:0000256" key="9">
    <source>
        <dbReference type="ARBA" id="ARBA00022777"/>
    </source>
</evidence>
<keyword evidence="11 15" id="KW-1133">Transmembrane helix</keyword>
<accession>A0ABW4NWY0</accession>
<evidence type="ECO:0000256" key="14">
    <source>
        <dbReference type="ARBA" id="ARBA00039401"/>
    </source>
</evidence>
<evidence type="ECO:0000256" key="5">
    <source>
        <dbReference type="ARBA" id="ARBA00022553"/>
    </source>
</evidence>
<evidence type="ECO:0000256" key="10">
    <source>
        <dbReference type="ARBA" id="ARBA00022840"/>
    </source>
</evidence>
<dbReference type="InterPro" id="IPR004358">
    <property type="entry name" value="Sig_transdc_His_kin-like_C"/>
</dbReference>
<dbReference type="InterPro" id="IPR003594">
    <property type="entry name" value="HATPase_dom"/>
</dbReference>
<feature type="transmembrane region" description="Helical" evidence="15">
    <location>
        <begin position="7"/>
        <end position="27"/>
    </location>
</feature>
<dbReference type="Pfam" id="PF02518">
    <property type="entry name" value="HATPase_c"/>
    <property type="match status" value="1"/>
</dbReference>
<dbReference type="InterPro" id="IPR036890">
    <property type="entry name" value="HATPase_C_sf"/>
</dbReference>
<dbReference type="PROSITE" id="PS50109">
    <property type="entry name" value="HIS_KIN"/>
    <property type="match status" value="1"/>
</dbReference>
<keyword evidence="4" id="KW-1003">Cell membrane</keyword>
<proteinExistence type="predicted"/>
<evidence type="ECO:0000313" key="18">
    <source>
        <dbReference type="Proteomes" id="UP001597286"/>
    </source>
</evidence>
<dbReference type="SUPFAM" id="SSF103190">
    <property type="entry name" value="Sensory domain-like"/>
    <property type="match status" value="1"/>
</dbReference>
<evidence type="ECO:0000256" key="2">
    <source>
        <dbReference type="ARBA" id="ARBA00004651"/>
    </source>
</evidence>
<sequence length="551" mass="56880">MRLRTQVLLLQSGVVAVALGVGFGFFATTTADRVADEHGQRALAIARTVAADNEVRAEVTRFAAEDDGVVAPGNQELVDSAVQEAAESTRLATGALFVVVTDEKGLRLAHPDTDLLGLRVSTDPAALSGAEVVVRERGTLGDSVRAKVPVASESGAVVGEVSVGISTAEVGADLWSDLRWAALVVALALGAGVVGSALLAARWKKLTFGLEPEQLAQLVREQEAVLHGVGEGIVGVDVDGVVTVVNADATRLLDLHGGAGDRVDEIGLTPRLLDVVHNPGDEPVAAAVGGDRVVLAMASRVVRDGRDLGTVMSVRDRTDVQNLTRELDSVQALGSVLRAQQHEFGNRLHLLHGLLSRGDTTAAAEFLDTLVGSGAAGDELSGAEDVVDPHLRAFLVAKAAHARERDVALVLGENTWVPSRLVHPVDVTTVVGNLVDNAIDAAASGPTRPAEVEVEFVEHDGTLIVTVGDTGAGLTVDAEEVFREGVTTKPAGDRPGGRGIGLALTRQVARRHGGDVVIGDPGGRRTAENPTGGALFVATLPGVAETSGGDS</sequence>
<dbReference type="PANTHER" id="PTHR42878">
    <property type="entry name" value="TWO-COMPONENT HISTIDINE KINASE"/>
    <property type="match status" value="1"/>
</dbReference>
<keyword evidence="6" id="KW-0808">Transferase</keyword>
<dbReference type="SUPFAM" id="SSF55890">
    <property type="entry name" value="Sporulation response regulatory protein Spo0B"/>
    <property type="match status" value="1"/>
</dbReference>
<dbReference type="InterPro" id="IPR016120">
    <property type="entry name" value="Sig_transdc_His_kin_SpoOB"/>
</dbReference>
<evidence type="ECO:0000256" key="4">
    <source>
        <dbReference type="ARBA" id="ARBA00022475"/>
    </source>
</evidence>
<evidence type="ECO:0000256" key="8">
    <source>
        <dbReference type="ARBA" id="ARBA00022741"/>
    </source>
</evidence>
<keyword evidence="12" id="KW-0902">Two-component regulatory system</keyword>
<dbReference type="Pfam" id="PF17203">
    <property type="entry name" value="sCache_3_2"/>
    <property type="match status" value="1"/>
</dbReference>
<evidence type="ECO:0000256" key="6">
    <source>
        <dbReference type="ARBA" id="ARBA00022679"/>
    </source>
</evidence>
<feature type="domain" description="Histidine kinase" evidence="16">
    <location>
        <begin position="430"/>
        <end position="544"/>
    </location>
</feature>
<evidence type="ECO:0000256" key="15">
    <source>
        <dbReference type="SAM" id="Phobius"/>
    </source>
</evidence>
<dbReference type="PRINTS" id="PR00344">
    <property type="entry name" value="BCTRLSENSOR"/>
</dbReference>
<evidence type="ECO:0000256" key="11">
    <source>
        <dbReference type="ARBA" id="ARBA00022989"/>
    </source>
</evidence>
<keyword evidence="7 15" id="KW-0812">Transmembrane</keyword>
<dbReference type="SUPFAM" id="SSF55874">
    <property type="entry name" value="ATPase domain of HSP90 chaperone/DNA topoisomerase II/histidine kinase"/>
    <property type="match status" value="1"/>
</dbReference>
<evidence type="ECO:0000256" key="12">
    <source>
        <dbReference type="ARBA" id="ARBA00023012"/>
    </source>
</evidence>
<name>A0ABW4NWY0_9NOCA</name>
<evidence type="ECO:0000259" key="16">
    <source>
        <dbReference type="PROSITE" id="PS50109"/>
    </source>
</evidence>
<keyword evidence="10 17" id="KW-0067">ATP-binding</keyword>
<dbReference type="Gene3D" id="3.30.450.20">
    <property type="entry name" value="PAS domain"/>
    <property type="match status" value="2"/>
</dbReference>
<reference evidence="18" key="1">
    <citation type="journal article" date="2019" name="Int. J. Syst. Evol. Microbiol.">
        <title>The Global Catalogue of Microorganisms (GCM) 10K type strain sequencing project: providing services to taxonomists for standard genome sequencing and annotation.</title>
        <authorList>
            <consortium name="The Broad Institute Genomics Platform"/>
            <consortium name="The Broad Institute Genome Sequencing Center for Infectious Disease"/>
            <person name="Wu L."/>
            <person name="Ma J."/>
        </authorList>
    </citation>
    <scope>NUCLEOTIDE SEQUENCE [LARGE SCALE GENOMIC DNA]</scope>
    <source>
        <strain evidence="18">DT72</strain>
    </source>
</reference>
<dbReference type="InterPro" id="IPR033463">
    <property type="entry name" value="sCache_3"/>
</dbReference>
<dbReference type="PANTHER" id="PTHR42878:SF7">
    <property type="entry name" value="SENSOR HISTIDINE KINASE GLRK"/>
    <property type="match status" value="1"/>
</dbReference>
<evidence type="ECO:0000313" key="17">
    <source>
        <dbReference type="EMBL" id="MFD1810695.1"/>
    </source>
</evidence>
<dbReference type="EC" id="2.7.13.3" evidence="3"/>
<dbReference type="InterPro" id="IPR005467">
    <property type="entry name" value="His_kinase_dom"/>
</dbReference>
<organism evidence="17 18">
    <name type="scientific">Rhodococcus gannanensis</name>
    <dbReference type="NCBI Taxonomy" id="1960308"/>
    <lineage>
        <taxon>Bacteria</taxon>
        <taxon>Bacillati</taxon>
        <taxon>Actinomycetota</taxon>
        <taxon>Actinomycetes</taxon>
        <taxon>Mycobacteriales</taxon>
        <taxon>Nocardiaceae</taxon>
        <taxon>Rhodococcus</taxon>
    </lineage>
</organism>
<keyword evidence="9" id="KW-0418">Kinase</keyword>
<comment type="catalytic activity">
    <reaction evidence="1">
        <text>ATP + protein L-histidine = ADP + protein N-phospho-L-histidine.</text>
        <dbReference type="EC" id="2.7.13.3"/>
    </reaction>
</comment>
<dbReference type="GO" id="GO:0005524">
    <property type="term" value="F:ATP binding"/>
    <property type="evidence" value="ECO:0007669"/>
    <property type="project" value="UniProtKB-KW"/>
</dbReference>
<evidence type="ECO:0000256" key="7">
    <source>
        <dbReference type="ARBA" id="ARBA00022692"/>
    </source>
</evidence>
<gene>
    <name evidence="17" type="ORF">ACFSJG_00575</name>
</gene>
<dbReference type="RefSeq" id="WP_378483254.1">
    <property type="nucleotide sequence ID" value="NZ_JBHUFB010000001.1"/>
</dbReference>
<keyword evidence="13 15" id="KW-0472">Membrane</keyword>
<evidence type="ECO:0000256" key="1">
    <source>
        <dbReference type="ARBA" id="ARBA00000085"/>
    </source>
</evidence>
<comment type="caution">
    <text evidence="17">The sequence shown here is derived from an EMBL/GenBank/DDBJ whole genome shotgun (WGS) entry which is preliminary data.</text>
</comment>
<evidence type="ECO:0000256" key="3">
    <source>
        <dbReference type="ARBA" id="ARBA00012438"/>
    </source>
</evidence>
<dbReference type="SMART" id="SM00387">
    <property type="entry name" value="HATPase_c"/>
    <property type="match status" value="1"/>
</dbReference>
<protein>
    <recommendedName>
        <fullName evidence="14">Sensor-like histidine kinase SenX3</fullName>
        <ecNumber evidence="3">2.7.13.3</ecNumber>
    </recommendedName>
</protein>
<dbReference type="EMBL" id="JBHUFB010000001">
    <property type="protein sequence ID" value="MFD1810695.1"/>
    <property type="molecule type" value="Genomic_DNA"/>
</dbReference>
<comment type="subcellular location">
    <subcellularLocation>
        <location evidence="2">Cell membrane</location>
        <topology evidence="2">Multi-pass membrane protein</topology>
    </subcellularLocation>
</comment>
<dbReference type="Proteomes" id="UP001597286">
    <property type="component" value="Unassembled WGS sequence"/>
</dbReference>